<organism evidence="5 6">
    <name type="scientific">Rhodocytophaga aerolata</name>
    <dbReference type="NCBI Taxonomy" id="455078"/>
    <lineage>
        <taxon>Bacteria</taxon>
        <taxon>Pseudomonadati</taxon>
        <taxon>Bacteroidota</taxon>
        <taxon>Cytophagia</taxon>
        <taxon>Cytophagales</taxon>
        <taxon>Rhodocytophagaceae</taxon>
        <taxon>Rhodocytophaga</taxon>
    </lineage>
</organism>
<dbReference type="InterPro" id="IPR058636">
    <property type="entry name" value="Beta-barrel_YknX"/>
</dbReference>
<dbReference type="Pfam" id="PF25990">
    <property type="entry name" value="Beta-barrel_YknX"/>
    <property type="match status" value="1"/>
</dbReference>
<dbReference type="InterPro" id="IPR050465">
    <property type="entry name" value="UPF0194_transport"/>
</dbReference>
<evidence type="ECO:0000313" key="5">
    <source>
        <dbReference type="EMBL" id="MDO1447828.1"/>
    </source>
</evidence>
<protein>
    <submittedName>
        <fullName evidence="5">Efflux RND transporter periplasmic adaptor subunit</fullName>
    </submittedName>
</protein>
<name>A0ABT8R6V6_9BACT</name>
<comment type="caution">
    <text evidence="5">The sequence shown here is derived from an EMBL/GenBank/DDBJ whole genome shotgun (WGS) entry which is preliminary data.</text>
</comment>
<feature type="coiled-coil region" evidence="3">
    <location>
        <begin position="161"/>
        <end position="195"/>
    </location>
</feature>
<keyword evidence="6" id="KW-1185">Reference proteome</keyword>
<dbReference type="Gene3D" id="2.40.30.170">
    <property type="match status" value="1"/>
</dbReference>
<proteinExistence type="predicted"/>
<evidence type="ECO:0000256" key="2">
    <source>
        <dbReference type="ARBA" id="ARBA00023054"/>
    </source>
</evidence>
<gene>
    <name evidence="5" type="ORF">Q0590_16270</name>
</gene>
<comment type="subcellular location">
    <subcellularLocation>
        <location evidence="1">Cell envelope</location>
    </subcellularLocation>
</comment>
<dbReference type="EMBL" id="JAUKPO010000008">
    <property type="protein sequence ID" value="MDO1447828.1"/>
    <property type="molecule type" value="Genomic_DNA"/>
</dbReference>
<reference evidence="5" key="1">
    <citation type="submission" date="2023-07" db="EMBL/GenBank/DDBJ databases">
        <title>The genome sequence of Rhodocytophaga aerolata KACC 12507.</title>
        <authorList>
            <person name="Zhang X."/>
        </authorList>
    </citation>
    <scope>NUCLEOTIDE SEQUENCE</scope>
    <source>
        <strain evidence="5">KACC 12507</strain>
    </source>
</reference>
<accession>A0ABT8R6V6</accession>
<dbReference type="Proteomes" id="UP001168528">
    <property type="component" value="Unassembled WGS sequence"/>
</dbReference>
<feature type="domain" description="YknX-like beta-barrel" evidence="4">
    <location>
        <begin position="263"/>
        <end position="334"/>
    </location>
</feature>
<evidence type="ECO:0000256" key="1">
    <source>
        <dbReference type="ARBA" id="ARBA00004196"/>
    </source>
</evidence>
<dbReference type="RefSeq" id="WP_302038632.1">
    <property type="nucleotide sequence ID" value="NZ_JAUKPO010000008.1"/>
</dbReference>
<keyword evidence="2 3" id="KW-0175">Coiled coil</keyword>
<dbReference type="Gene3D" id="2.40.420.20">
    <property type="match status" value="1"/>
</dbReference>
<evidence type="ECO:0000313" key="6">
    <source>
        <dbReference type="Proteomes" id="UP001168528"/>
    </source>
</evidence>
<evidence type="ECO:0000256" key="3">
    <source>
        <dbReference type="SAM" id="Coils"/>
    </source>
</evidence>
<dbReference type="PANTHER" id="PTHR32347">
    <property type="entry name" value="EFFLUX SYSTEM COMPONENT YKNX-RELATED"/>
    <property type="match status" value="1"/>
</dbReference>
<sequence length="427" mass="47403">MKSKILYVLIGLIVVLAAAWFVLRPGSKADADMLVPVKKGEFEILVSASGELEAKNSVRITGPSSLQAIQIWQVKISDLVAEGTAVKKGDYIALLDKTEIGNKLRERETELQKEESRFVQTQLDTTLTLRAARDELTNLAFTVKEKEIVLEQSKYEPPATIRQAEIDMQKAKRSYEQAKENYRIKKNQAAAKMQEVAVLVDQNKSRVQQITDIMKEFTINAPESGMVIYQREWNGRKKTVGSTIQPWDPTVATLPDLSVMLSKTYVNEVDIRKIKKDQIVRIGLDAFPEKKLSGKVISVANVGEQMPNSDSKVFEVNIQVNESDTTLRPAMTTSNNIVANKLKDVLFAPLECLHSQGDSLTYVFKKSGASIVKQQVKIGQTNDNEAVIIEGVKEGDDLYLSVPKNAESKQLVLLPASPAAPAITSRE</sequence>
<evidence type="ECO:0000259" key="4">
    <source>
        <dbReference type="Pfam" id="PF25990"/>
    </source>
</evidence>